<feature type="region of interest" description="Disordered" evidence="7">
    <location>
        <begin position="1"/>
        <end position="70"/>
    </location>
</feature>
<dbReference type="InterPro" id="IPR039355">
    <property type="entry name" value="Transcription_factor_GATA"/>
</dbReference>
<dbReference type="GO" id="GO:0045944">
    <property type="term" value="P:positive regulation of transcription by RNA polymerase II"/>
    <property type="evidence" value="ECO:0007669"/>
    <property type="project" value="TreeGrafter"/>
</dbReference>
<dbReference type="PROSITE" id="PS50114">
    <property type="entry name" value="GATA_ZN_FINGER_2"/>
    <property type="match status" value="1"/>
</dbReference>
<sequence length="364" mass="40378">MENPNLIEQNANRNKSDVPYQYEPQAYTSTNEESDGRHSPLSGNTSVSMGSKTTETSSNTSATLTKSVIVEPEDAAQKELLSKDAPRKRVVGDTTCSNCTTKKTPLWRRDFDGNILCNACGLFLKLHGTARPIKLKSDTIKTRNRKSNNLAHFTLRNTPDSNYVTSLSGPNSFKVGKLQIRTNNNIPIITTPAIANFKKMRSMSDSAGGDNQVNVNNFTNIVDATKFMKPRLKPKPSSQKINIGGIAYSHAQTIADLNKKMISLGDDMKLDGSPTYATIAIDDIRKMSVGSNESDMEIIDANYSQDDTEMANLLNNHEEMIKLKIRIKELELITDLYKSYIRRLNGKCNSLELRLQTNSDVTTG</sequence>
<dbReference type="AlphaFoldDB" id="A0AAV5RW40"/>
<feature type="compositionally biased region" description="Polar residues" evidence="7">
    <location>
        <begin position="1"/>
        <end position="13"/>
    </location>
</feature>
<gene>
    <name evidence="9" type="ORF">DAKH74_014540</name>
</gene>
<dbReference type="FunFam" id="3.30.50.10:FF:000007">
    <property type="entry name" value="Nitrogen regulatory AreA, N-terminal"/>
    <property type="match status" value="1"/>
</dbReference>
<dbReference type="Gene3D" id="3.30.50.10">
    <property type="entry name" value="Erythroid Transcription Factor GATA-1, subunit A"/>
    <property type="match status" value="1"/>
</dbReference>
<evidence type="ECO:0000256" key="6">
    <source>
        <dbReference type="PROSITE-ProRule" id="PRU00094"/>
    </source>
</evidence>
<keyword evidence="5" id="KW-0539">Nucleus</keyword>
<protein>
    <submittedName>
        <fullName evidence="9">Dal80 protein</fullName>
    </submittedName>
</protein>
<dbReference type="GO" id="GO:0000978">
    <property type="term" value="F:RNA polymerase II cis-regulatory region sequence-specific DNA binding"/>
    <property type="evidence" value="ECO:0007669"/>
    <property type="project" value="TreeGrafter"/>
</dbReference>
<dbReference type="EMBL" id="BTGD01000003">
    <property type="protein sequence ID" value="GMM54838.1"/>
    <property type="molecule type" value="Genomic_DNA"/>
</dbReference>
<name>A0AAV5RW40_MAUHU</name>
<dbReference type="GO" id="GO:0008270">
    <property type="term" value="F:zinc ion binding"/>
    <property type="evidence" value="ECO:0007669"/>
    <property type="project" value="UniProtKB-KW"/>
</dbReference>
<dbReference type="InterPro" id="IPR013088">
    <property type="entry name" value="Znf_NHR/GATA"/>
</dbReference>
<dbReference type="GO" id="GO:0000122">
    <property type="term" value="P:negative regulation of transcription by RNA polymerase II"/>
    <property type="evidence" value="ECO:0007669"/>
    <property type="project" value="TreeGrafter"/>
</dbReference>
<feature type="domain" description="GATA-type" evidence="8">
    <location>
        <begin position="90"/>
        <end position="143"/>
    </location>
</feature>
<dbReference type="GO" id="GO:0005634">
    <property type="term" value="C:nucleus"/>
    <property type="evidence" value="ECO:0007669"/>
    <property type="project" value="UniProtKB-SubCell"/>
</dbReference>
<dbReference type="SUPFAM" id="SSF57716">
    <property type="entry name" value="Glucocorticoid receptor-like (DNA-binding domain)"/>
    <property type="match status" value="1"/>
</dbReference>
<dbReference type="CDD" id="cd00202">
    <property type="entry name" value="ZnF_GATA"/>
    <property type="match status" value="1"/>
</dbReference>
<dbReference type="SMART" id="SM00401">
    <property type="entry name" value="ZnF_GATA"/>
    <property type="match status" value="1"/>
</dbReference>
<comment type="caution">
    <text evidence="9">The sequence shown here is derived from an EMBL/GenBank/DDBJ whole genome shotgun (WGS) entry which is preliminary data.</text>
</comment>
<organism evidence="9 10">
    <name type="scientific">Maudiozyma humilis</name>
    <name type="common">Sour dough yeast</name>
    <name type="synonym">Kazachstania humilis</name>
    <dbReference type="NCBI Taxonomy" id="51915"/>
    <lineage>
        <taxon>Eukaryota</taxon>
        <taxon>Fungi</taxon>
        <taxon>Dikarya</taxon>
        <taxon>Ascomycota</taxon>
        <taxon>Saccharomycotina</taxon>
        <taxon>Saccharomycetes</taxon>
        <taxon>Saccharomycetales</taxon>
        <taxon>Saccharomycetaceae</taxon>
        <taxon>Maudiozyma</taxon>
    </lineage>
</organism>
<evidence type="ECO:0000256" key="4">
    <source>
        <dbReference type="ARBA" id="ARBA00022833"/>
    </source>
</evidence>
<evidence type="ECO:0000256" key="3">
    <source>
        <dbReference type="ARBA" id="ARBA00022771"/>
    </source>
</evidence>
<reference evidence="9 10" key="1">
    <citation type="journal article" date="2023" name="Elife">
        <title>Identification of key yeast species and microbe-microbe interactions impacting larval growth of Drosophila in the wild.</title>
        <authorList>
            <person name="Mure A."/>
            <person name="Sugiura Y."/>
            <person name="Maeda R."/>
            <person name="Honda K."/>
            <person name="Sakurai N."/>
            <person name="Takahashi Y."/>
            <person name="Watada M."/>
            <person name="Katoh T."/>
            <person name="Gotoh A."/>
            <person name="Gotoh Y."/>
            <person name="Taniguchi I."/>
            <person name="Nakamura K."/>
            <person name="Hayashi T."/>
            <person name="Katayama T."/>
            <person name="Uemura T."/>
            <person name="Hattori Y."/>
        </authorList>
    </citation>
    <scope>NUCLEOTIDE SEQUENCE [LARGE SCALE GENOMIC DNA]</scope>
    <source>
        <strain evidence="9 10">KH-74</strain>
    </source>
</reference>
<evidence type="ECO:0000313" key="10">
    <source>
        <dbReference type="Proteomes" id="UP001377567"/>
    </source>
</evidence>
<dbReference type="InterPro" id="IPR000679">
    <property type="entry name" value="Znf_GATA"/>
</dbReference>
<feature type="compositionally biased region" description="Polar residues" evidence="7">
    <location>
        <begin position="41"/>
        <end position="66"/>
    </location>
</feature>
<dbReference type="PANTHER" id="PTHR10071:SF281">
    <property type="entry name" value="BOX A-BINDING FACTOR-RELATED"/>
    <property type="match status" value="1"/>
</dbReference>
<dbReference type="GO" id="GO:0000981">
    <property type="term" value="F:DNA-binding transcription factor activity, RNA polymerase II-specific"/>
    <property type="evidence" value="ECO:0007669"/>
    <property type="project" value="TreeGrafter"/>
</dbReference>
<dbReference type="PRINTS" id="PR00619">
    <property type="entry name" value="GATAZNFINGER"/>
</dbReference>
<keyword evidence="4" id="KW-0862">Zinc</keyword>
<comment type="subcellular location">
    <subcellularLocation>
        <location evidence="1">Nucleus</location>
    </subcellularLocation>
</comment>
<evidence type="ECO:0000256" key="7">
    <source>
        <dbReference type="SAM" id="MobiDB-lite"/>
    </source>
</evidence>
<dbReference type="PROSITE" id="PS00344">
    <property type="entry name" value="GATA_ZN_FINGER_1"/>
    <property type="match status" value="1"/>
</dbReference>
<evidence type="ECO:0000313" key="9">
    <source>
        <dbReference type="EMBL" id="GMM54838.1"/>
    </source>
</evidence>
<evidence type="ECO:0000256" key="2">
    <source>
        <dbReference type="ARBA" id="ARBA00022723"/>
    </source>
</evidence>
<keyword evidence="3 6" id="KW-0863">Zinc-finger</keyword>
<dbReference type="Proteomes" id="UP001377567">
    <property type="component" value="Unassembled WGS sequence"/>
</dbReference>
<evidence type="ECO:0000256" key="1">
    <source>
        <dbReference type="ARBA" id="ARBA00004123"/>
    </source>
</evidence>
<dbReference type="Pfam" id="PF00320">
    <property type="entry name" value="GATA"/>
    <property type="match status" value="1"/>
</dbReference>
<accession>A0AAV5RW40</accession>
<evidence type="ECO:0000256" key="5">
    <source>
        <dbReference type="ARBA" id="ARBA00023242"/>
    </source>
</evidence>
<keyword evidence="2" id="KW-0479">Metal-binding</keyword>
<dbReference type="PANTHER" id="PTHR10071">
    <property type="entry name" value="TRANSCRIPTION FACTOR GATA FAMILY MEMBER"/>
    <property type="match status" value="1"/>
</dbReference>
<proteinExistence type="predicted"/>
<evidence type="ECO:0000259" key="8">
    <source>
        <dbReference type="PROSITE" id="PS50114"/>
    </source>
</evidence>
<keyword evidence="10" id="KW-1185">Reference proteome</keyword>